<evidence type="ECO:0000256" key="6">
    <source>
        <dbReference type="SAM" id="Phobius"/>
    </source>
</evidence>
<accession>A0AA87YWN8</accession>
<sequence length="186" mass="20751">MPLYISLVNPYLHFVPDTLTSFAVPEFVEEVMRLVELNPPRRALVGLPGSSKFINRAKKAVNHSSGACGKSIKRFFCVAGKFTLYIMFMFLTFMYFTFFSMMAVGLTPSLHLATVISSAVYSLWNLLSGFFVPRPRFEGSVKEYLEVHLDFGPGIIGASAAALIGLNILFFLGFAVSVKVLNFQRR</sequence>
<evidence type="ECO:0000256" key="3">
    <source>
        <dbReference type="ARBA" id="ARBA00022692"/>
    </source>
</evidence>
<dbReference type="EMBL" id="BTGU01000001">
    <property type="protein sequence ID" value="GMN23687.1"/>
    <property type="molecule type" value="Genomic_DNA"/>
</dbReference>
<evidence type="ECO:0000256" key="1">
    <source>
        <dbReference type="ARBA" id="ARBA00004141"/>
    </source>
</evidence>
<dbReference type="GO" id="GO:0005886">
    <property type="term" value="C:plasma membrane"/>
    <property type="evidence" value="ECO:0007669"/>
    <property type="project" value="UniProtKB-ARBA"/>
</dbReference>
<keyword evidence="2" id="KW-0813">Transport</keyword>
<proteinExistence type="predicted"/>
<organism evidence="8 9">
    <name type="scientific">Ficus carica</name>
    <name type="common">Common fig</name>
    <dbReference type="NCBI Taxonomy" id="3494"/>
    <lineage>
        <taxon>Eukaryota</taxon>
        <taxon>Viridiplantae</taxon>
        <taxon>Streptophyta</taxon>
        <taxon>Embryophyta</taxon>
        <taxon>Tracheophyta</taxon>
        <taxon>Spermatophyta</taxon>
        <taxon>Magnoliopsida</taxon>
        <taxon>eudicotyledons</taxon>
        <taxon>Gunneridae</taxon>
        <taxon>Pentapetalae</taxon>
        <taxon>rosids</taxon>
        <taxon>fabids</taxon>
        <taxon>Rosales</taxon>
        <taxon>Moraceae</taxon>
        <taxon>Ficeae</taxon>
        <taxon>Ficus</taxon>
    </lineage>
</organism>
<dbReference type="GO" id="GO:0140359">
    <property type="term" value="F:ABC-type transporter activity"/>
    <property type="evidence" value="ECO:0007669"/>
    <property type="project" value="InterPro"/>
</dbReference>
<evidence type="ECO:0000256" key="4">
    <source>
        <dbReference type="ARBA" id="ARBA00022989"/>
    </source>
</evidence>
<keyword evidence="5 6" id="KW-0472">Membrane</keyword>
<evidence type="ECO:0000256" key="5">
    <source>
        <dbReference type="ARBA" id="ARBA00023136"/>
    </source>
</evidence>
<dbReference type="InterPro" id="IPR013525">
    <property type="entry name" value="ABC2_TM"/>
</dbReference>
<dbReference type="Pfam" id="PF01061">
    <property type="entry name" value="ABC2_membrane"/>
    <property type="match status" value="1"/>
</dbReference>
<dbReference type="PANTHER" id="PTHR19241">
    <property type="entry name" value="ATP-BINDING CASSETTE TRANSPORTER"/>
    <property type="match status" value="1"/>
</dbReference>
<name>A0AA87YWN8_FICCA</name>
<dbReference type="Proteomes" id="UP001187192">
    <property type="component" value="Unassembled WGS sequence"/>
</dbReference>
<dbReference type="AlphaFoldDB" id="A0AA87YWN8"/>
<keyword evidence="4 6" id="KW-1133">Transmembrane helix</keyword>
<evidence type="ECO:0000313" key="8">
    <source>
        <dbReference type="EMBL" id="GMN23687.1"/>
    </source>
</evidence>
<evidence type="ECO:0000313" key="9">
    <source>
        <dbReference type="Proteomes" id="UP001187192"/>
    </source>
</evidence>
<feature type="domain" description="ABC-2 type transporter transmembrane" evidence="7">
    <location>
        <begin position="79"/>
        <end position="137"/>
    </location>
</feature>
<feature type="transmembrane region" description="Helical" evidence="6">
    <location>
        <begin position="82"/>
        <end position="104"/>
    </location>
</feature>
<comment type="subcellular location">
    <subcellularLocation>
        <location evidence="1">Membrane</location>
        <topology evidence="1">Multi-pass membrane protein</topology>
    </subcellularLocation>
</comment>
<gene>
    <name evidence="8" type="ORF">TIFTF001_000222</name>
</gene>
<keyword evidence="9" id="KW-1185">Reference proteome</keyword>
<evidence type="ECO:0000259" key="7">
    <source>
        <dbReference type="Pfam" id="PF01061"/>
    </source>
</evidence>
<keyword evidence="3 6" id="KW-0812">Transmembrane</keyword>
<feature type="transmembrane region" description="Helical" evidence="6">
    <location>
        <begin position="154"/>
        <end position="176"/>
    </location>
</feature>
<reference evidence="8" key="1">
    <citation type="submission" date="2023-07" db="EMBL/GenBank/DDBJ databases">
        <title>draft genome sequence of fig (Ficus carica).</title>
        <authorList>
            <person name="Takahashi T."/>
            <person name="Nishimura K."/>
        </authorList>
    </citation>
    <scope>NUCLEOTIDE SEQUENCE</scope>
</reference>
<evidence type="ECO:0000256" key="2">
    <source>
        <dbReference type="ARBA" id="ARBA00022448"/>
    </source>
</evidence>
<comment type="caution">
    <text evidence="8">The sequence shown here is derived from an EMBL/GenBank/DDBJ whole genome shotgun (WGS) entry which is preliminary data.</text>
</comment>
<protein>
    <recommendedName>
        <fullName evidence="7">ABC-2 type transporter transmembrane domain-containing protein</fullName>
    </recommendedName>
</protein>